<dbReference type="RefSeq" id="WP_115089736.1">
    <property type="nucleotide sequence ID" value="NZ_CP068107.1"/>
</dbReference>
<dbReference type="Gene3D" id="3.40.710.10">
    <property type="entry name" value="DD-peptidase/beta-lactamase superfamily"/>
    <property type="match status" value="1"/>
</dbReference>
<keyword evidence="4" id="KW-1185">Reference proteome</keyword>
<proteinExistence type="predicted"/>
<dbReference type="InterPro" id="IPR001466">
    <property type="entry name" value="Beta-lactam-related"/>
</dbReference>
<evidence type="ECO:0000256" key="1">
    <source>
        <dbReference type="SAM" id="SignalP"/>
    </source>
</evidence>
<organism evidence="3 4">
    <name type="scientific">Myroides odoratus</name>
    <name type="common">Flavobacterium odoratum</name>
    <dbReference type="NCBI Taxonomy" id="256"/>
    <lineage>
        <taxon>Bacteria</taxon>
        <taxon>Pseudomonadati</taxon>
        <taxon>Bacteroidota</taxon>
        <taxon>Flavobacteriia</taxon>
        <taxon>Flavobacteriales</taxon>
        <taxon>Flavobacteriaceae</taxon>
        <taxon>Myroides</taxon>
    </lineage>
</organism>
<sequence length="445" mass="51460">MKNKLSLTFILLLVAPFIWAQKFNTTKADEYIQRITTHQRGIGSVAIYKNNKVIYTRDFGHELVGEDKQTPHLYRIGSITKMFTAVLIYQLVDEGKLNLDDRVASYFPALNIPNLFTIKISDLLSHTSGLDDYTCKDDDFYWLKEVQTQEDITDNIVQQGTSHYGSKKKNFFFSNTGYYLLARIVEQKRNLSYDEAVKKHIIQKIHLKNTYTSSDIVPYEVQSYQLFDQWETMKEMSFENTNGVNDLIASIDDLARFNQALFSHKLISKNSLANMKPVPYKEKYGRGMMYYLYKKKNFIGHTGGTFGSFSLLYYNEAEKLTFVYAINGAAFSHYQLFDALLAILYNKKYTLPQFETIPVTDEQLQPYVGTYRQPQLDLTIEFVIEKNKLFLKPSGCNRYALLDAVGENTFRSPEGTVTYSFNPTNKQVVVQQLKANFVLNKIETE</sequence>
<feature type="domain" description="Beta-lactamase-related" evidence="2">
    <location>
        <begin position="32"/>
        <end position="334"/>
    </location>
</feature>
<dbReference type="Pfam" id="PF00144">
    <property type="entry name" value="Beta-lactamase"/>
    <property type="match status" value="1"/>
</dbReference>
<evidence type="ECO:0000313" key="3">
    <source>
        <dbReference type="EMBL" id="STZ26623.1"/>
    </source>
</evidence>
<accession>A0A378RHW1</accession>
<feature type="chain" id="PRO_5017061899" evidence="1">
    <location>
        <begin position="21"/>
        <end position="445"/>
    </location>
</feature>
<dbReference type="AlphaFoldDB" id="A0A378RHW1"/>
<name>A0A378RHW1_MYROD</name>
<keyword evidence="1" id="KW-0732">Signal</keyword>
<protein>
    <submittedName>
        <fullName evidence="3">Penicillin-binding protein E</fullName>
    </submittedName>
</protein>
<gene>
    <name evidence="3" type="primary">pbpE_1</name>
    <name evidence="3" type="ORF">NCTC11179_00144</name>
</gene>
<reference evidence="3 4" key="1">
    <citation type="submission" date="2018-06" db="EMBL/GenBank/DDBJ databases">
        <authorList>
            <consortium name="Pathogen Informatics"/>
            <person name="Doyle S."/>
        </authorList>
    </citation>
    <scope>NUCLEOTIDE SEQUENCE [LARGE SCALE GENOMIC DNA]</scope>
    <source>
        <strain evidence="3 4">NCTC11179</strain>
    </source>
</reference>
<dbReference type="PANTHER" id="PTHR46825:SF9">
    <property type="entry name" value="BETA-LACTAMASE-RELATED DOMAIN-CONTAINING PROTEIN"/>
    <property type="match status" value="1"/>
</dbReference>
<dbReference type="PANTHER" id="PTHR46825">
    <property type="entry name" value="D-ALANYL-D-ALANINE-CARBOXYPEPTIDASE/ENDOPEPTIDASE AMPH"/>
    <property type="match status" value="1"/>
</dbReference>
<dbReference type="InterPro" id="IPR050491">
    <property type="entry name" value="AmpC-like"/>
</dbReference>
<dbReference type="Proteomes" id="UP000255024">
    <property type="component" value="Unassembled WGS sequence"/>
</dbReference>
<dbReference type="SUPFAM" id="SSF56601">
    <property type="entry name" value="beta-lactamase/transpeptidase-like"/>
    <property type="match status" value="1"/>
</dbReference>
<evidence type="ECO:0000313" key="4">
    <source>
        <dbReference type="Proteomes" id="UP000255024"/>
    </source>
</evidence>
<feature type="signal peptide" evidence="1">
    <location>
        <begin position="1"/>
        <end position="20"/>
    </location>
</feature>
<evidence type="ECO:0000259" key="2">
    <source>
        <dbReference type="Pfam" id="PF00144"/>
    </source>
</evidence>
<dbReference type="InterPro" id="IPR012338">
    <property type="entry name" value="Beta-lactam/transpept-like"/>
</dbReference>
<dbReference type="EMBL" id="UGQL01000001">
    <property type="protein sequence ID" value="STZ26623.1"/>
    <property type="molecule type" value="Genomic_DNA"/>
</dbReference>